<feature type="active site" evidence="9">
    <location>
        <position position="229"/>
    </location>
</feature>
<dbReference type="Gene3D" id="1.10.443.10">
    <property type="entry name" value="Intergrase catalytic core"/>
    <property type="match status" value="1"/>
</dbReference>
<dbReference type="GO" id="GO:0007059">
    <property type="term" value="P:chromosome segregation"/>
    <property type="evidence" value="ECO:0007669"/>
    <property type="project" value="UniProtKB-UniRule"/>
</dbReference>
<dbReference type="GO" id="GO:0009037">
    <property type="term" value="F:tyrosine-based site-specific recombinase activity"/>
    <property type="evidence" value="ECO:0007669"/>
    <property type="project" value="UniProtKB-UniRule"/>
</dbReference>
<evidence type="ECO:0000259" key="11">
    <source>
        <dbReference type="PROSITE" id="PS51900"/>
    </source>
</evidence>
<dbReference type="SUPFAM" id="SSF56349">
    <property type="entry name" value="DNA breaking-rejoining enzymes"/>
    <property type="match status" value="1"/>
</dbReference>
<dbReference type="PROSITE" id="PS51900">
    <property type="entry name" value="CB"/>
    <property type="match status" value="1"/>
</dbReference>
<keyword evidence="7 9" id="KW-0233">DNA recombination</keyword>
<dbReference type="CDD" id="cd00798">
    <property type="entry name" value="INT_XerDC_C"/>
    <property type="match status" value="1"/>
</dbReference>
<dbReference type="Pfam" id="PF02899">
    <property type="entry name" value="Phage_int_SAM_1"/>
    <property type="match status" value="1"/>
</dbReference>
<keyword evidence="8 9" id="KW-0131">Cell cycle</keyword>
<dbReference type="InterPro" id="IPR004107">
    <property type="entry name" value="Integrase_SAM-like_N"/>
</dbReference>
<dbReference type="InterPro" id="IPR050090">
    <property type="entry name" value="Tyrosine_recombinase_XerCD"/>
</dbReference>
<comment type="similarity">
    <text evidence="9">Belongs to the 'phage' integrase family. XerC subfamily.</text>
</comment>
<dbReference type="InterPro" id="IPR002104">
    <property type="entry name" value="Integrase_catalytic"/>
</dbReference>
<evidence type="ECO:0000256" key="7">
    <source>
        <dbReference type="ARBA" id="ARBA00023172"/>
    </source>
</evidence>
<evidence type="ECO:0000313" key="13">
    <source>
        <dbReference type="Proteomes" id="UP000727962"/>
    </source>
</evidence>
<dbReference type="PANTHER" id="PTHR30349">
    <property type="entry name" value="PHAGE INTEGRASE-RELATED"/>
    <property type="match status" value="1"/>
</dbReference>
<evidence type="ECO:0000256" key="9">
    <source>
        <dbReference type="HAMAP-Rule" id="MF_01808"/>
    </source>
</evidence>
<keyword evidence="3 9" id="KW-0132">Cell division</keyword>
<keyword evidence="2 9" id="KW-0963">Cytoplasm</keyword>
<gene>
    <name evidence="9" type="primary">xerC</name>
    <name evidence="12" type="ORF">HYR64_09785</name>
</gene>
<feature type="active site" evidence="9">
    <location>
        <position position="137"/>
    </location>
</feature>
<evidence type="ECO:0000256" key="3">
    <source>
        <dbReference type="ARBA" id="ARBA00022618"/>
    </source>
</evidence>
<accession>A0A931LU38</accession>
<feature type="active site" evidence="9">
    <location>
        <position position="255"/>
    </location>
</feature>
<comment type="subcellular location">
    <subcellularLocation>
        <location evidence="1 9">Cytoplasm</location>
    </subcellularLocation>
</comment>
<dbReference type="InterPro" id="IPR013762">
    <property type="entry name" value="Integrase-like_cat_sf"/>
</dbReference>
<dbReference type="GO" id="GO:0003677">
    <property type="term" value="F:DNA binding"/>
    <property type="evidence" value="ECO:0007669"/>
    <property type="project" value="UniProtKB-UniRule"/>
</dbReference>
<protein>
    <recommendedName>
        <fullName evidence="9">Tyrosine recombinase XerC</fullName>
    </recommendedName>
</protein>
<evidence type="ECO:0000256" key="6">
    <source>
        <dbReference type="ARBA" id="ARBA00023125"/>
    </source>
</evidence>
<evidence type="ECO:0000256" key="8">
    <source>
        <dbReference type="ARBA" id="ARBA00023306"/>
    </source>
</evidence>
<keyword evidence="4 9" id="KW-0159">Chromosome partition</keyword>
<evidence type="ECO:0000256" key="1">
    <source>
        <dbReference type="ARBA" id="ARBA00004496"/>
    </source>
</evidence>
<dbReference type="InterPro" id="IPR023009">
    <property type="entry name" value="Tyrosine_recombinase_XerC/XerD"/>
</dbReference>
<dbReference type="InterPro" id="IPR044068">
    <property type="entry name" value="CB"/>
</dbReference>
<evidence type="ECO:0000256" key="2">
    <source>
        <dbReference type="ARBA" id="ARBA00022490"/>
    </source>
</evidence>
<dbReference type="EMBL" id="JACOSL010000059">
    <property type="protein sequence ID" value="MBI1757382.1"/>
    <property type="molecule type" value="Genomic_DNA"/>
</dbReference>
<evidence type="ECO:0000313" key="12">
    <source>
        <dbReference type="EMBL" id="MBI1757382.1"/>
    </source>
</evidence>
<feature type="domain" description="Tyr recombinase" evidence="10">
    <location>
        <begin position="98"/>
        <end position="277"/>
    </location>
</feature>
<dbReference type="InterPro" id="IPR010998">
    <property type="entry name" value="Integrase_recombinase_N"/>
</dbReference>
<evidence type="ECO:0000259" key="10">
    <source>
        <dbReference type="PROSITE" id="PS51898"/>
    </source>
</evidence>
<dbReference type="PANTHER" id="PTHR30349:SF41">
    <property type="entry name" value="INTEGRASE_RECOMBINASE PROTEIN MJ0367-RELATED"/>
    <property type="match status" value="1"/>
</dbReference>
<keyword evidence="5 9" id="KW-0229">DNA integration</keyword>
<dbReference type="Pfam" id="PF00589">
    <property type="entry name" value="Phage_integrase"/>
    <property type="match status" value="1"/>
</dbReference>
<dbReference type="GO" id="GO:0005737">
    <property type="term" value="C:cytoplasm"/>
    <property type="evidence" value="ECO:0007669"/>
    <property type="project" value="UniProtKB-SubCell"/>
</dbReference>
<keyword evidence="6 9" id="KW-0238">DNA-binding</keyword>
<feature type="active site" evidence="9">
    <location>
        <position position="161"/>
    </location>
</feature>
<dbReference type="Gene3D" id="1.10.150.130">
    <property type="match status" value="1"/>
</dbReference>
<feature type="active site" description="O-(3'-phospho-DNA)-tyrosine intermediate" evidence="9">
    <location>
        <position position="264"/>
    </location>
</feature>
<sequence length="284" mass="31524">MLDARIQEFLDSLAARRAAHTVRSYGSDLAQLARHLEGAADRLTPEGLRSYLRRYGSTPQTRARKLSSVRSFVRYLRRGGLLDTDPAELLEAPIRRRRLPKSLSQAQTGELLDQPDKGRTPLRDRAMLELLYGAGLRAAELVGANLSDIDLKERSLRVRGKGSKERLALFGETCRAALLDYIEGERVAPRAGDPVFTNPKGGRLSARSLQSAIKRWCLGSGLPPEVSPHTLRHSFATHLLDNGADLKSVQQLLGHESLETTQIYTHVSVERLREAVAKAHPRSQ</sequence>
<evidence type="ECO:0000256" key="5">
    <source>
        <dbReference type="ARBA" id="ARBA00022908"/>
    </source>
</evidence>
<name>A0A931LU38_FIMGI</name>
<feature type="domain" description="Core-binding (CB)" evidence="11">
    <location>
        <begin position="1"/>
        <end position="77"/>
    </location>
</feature>
<dbReference type="PROSITE" id="PS51898">
    <property type="entry name" value="TYR_RECOMBINASE"/>
    <property type="match status" value="1"/>
</dbReference>
<proteinExistence type="inferred from homology"/>
<dbReference type="AlphaFoldDB" id="A0A931LU38"/>
<organism evidence="12 13">
    <name type="scientific">Fimbriimonas ginsengisoli</name>
    <dbReference type="NCBI Taxonomy" id="1005039"/>
    <lineage>
        <taxon>Bacteria</taxon>
        <taxon>Bacillati</taxon>
        <taxon>Armatimonadota</taxon>
        <taxon>Fimbriimonadia</taxon>
        <taxon>Fimbriimonadales</taxon>
        <taxon>Fimbriimonadaceae</taxon>
        <taxon>Fimbriimonas</taxon>
    </lineage>
</organism>
<comment type="subunit">
    <text evidence="9">Forms a cyclic heterotetrameric complex composed of two molecules of XerC and two molecules of XerD.</text>
</comment>
<evidence type="ECO:0000256" key="4">
    <source>
        <dbReference type="ARBA" id="ARBA00022829"/>
    </source>
</evidence>
<dbReference type="GO" id="GO:0051301">
    <property type="term" value="P:cell division"/>
    <property type="evidence" value="ECO:0007669"/>
    <property type="project" value="UniProtKB-KW"/>
</dbReference>
<comment type="caution">
    <text evidence="12">The sequence shown here is derived from an EMBL/GenBank/DDBJ whole genome shotgun (WGS) entry which is preliminary data.</text>
</comment>
<dbReference type="Proteomes" id="UP000727962">
    <property type="component" value="Unassembled WGS sequence"/>
</dbReference>
<dbReference type="InterPro" id="IPR011010">
    <property type="entry name" value="DNA_brk_join_enz"/>
</dbReference>
<dbReference type="SUPFAM" id="SSF47823">
    <property type="entry name" value="lambda integrase-like, N-terminal domain"/>
    <property type="match status" value="1"/>
</dbReference>
<feature type="active site" evidence="9">
    <location>
        <position position="232"/>
    </location>
</feature>
<reference evidence="12" key="1">
    <citation type="submission" date="2020-07" db="EMBL/GenBank/DDBJ databases">
        <title>Huge and variable diversity of episymbiotic CPR bacteria and DPANN archaea in groundwater ecosystems.</title>
        <authorList>
            <person name="He C.Y."/>
            <person name="Keren R."/>
            <person name="Whittaker M."/>
            <person name="Farag I.F."/>
            <person name="Doudna J."/>
            <person name="Cate J.H.D."/>
            <person name="Banfield J.F."/>
        </authorList>
    </citation>
    <scope>NUCLEOTIDE SEQUENCE</scope>
    <source>
        <strain evidence="12">NC_groundwater_17_Pr7_B-0.1um_64_12</strain>
    </source>
</reference>
<dbReference type="HAMAP" id="MF_01808">
    <property type="entry name" value="Recomb_XerC_XerD"/>
    <property type="match status" value="1"/>
</dbReference>
<comment type="function">
    <text evidence="9">Site-specific tyrosine recombinase, which acts by catalyzing the cutting and rejoining of the recombining DNA molecules. The XerC-XerD complex is essential to convert dimers of the bacterial chromosome into monomers to permit their segregation at cell division. It also contributes to the segregational stability of plasmids.</text>
</comment>
<dbReference type="GO" id="GO:0006313">
    <property type="term" value="P:DNA transposition"/>
    <property type="evidence" value="ECO:0007669"/>
    <property type="project" value="UniProtKB-UniRule"/>
</dbReference>